<dbReference type="EMBL" id="MU250575">
    <property type="protein sequence ID" value="KAG7440178.1"/>
    <property type="molecule type" value="Genomic_DNA"/>
</dbReference>
<keyword evidence="3" id="KW-1185">Reference proteome</keyword>
<proteinExistence type="predicted"/>
<organism evidence="1 3">
    <name type="scientific">Guyanagaster necrorhizus</name>
    <dbReference type="NCBI Taxonomy" id="856835"/>
    <lineage>
        <taxon>Eukaryota</taxon>
        <taxon>Fungi</taxon>
        <taxon>Dikarya</taxon>
        <taxon>Basidiomycota</taxon>
        <taxon>Agaricomycotina</taxon>
        <taxon>Agaricomycetes</taxon>
        <taxon>Agaricomycetidae</taxon>
        <taxon>Agaricales</taxon>
        <taxon>Marasmiineae</taxon>
        <taxon>Physalacriaceae</taxon>
        <taxon>Guyanagaster</taxon>
    </lineage>
</organism>
<reference evidence="1" key="1">
    <citation type="submission" date="2020-11" db="EMBL/GenBank/DDBJ databases">
        <title>Adaptations for nitrogen fixation in a non-lichenized fungal sporocarp promotes dispersal by wood-feeding termites.</title>
        <authorList>
            <consortium name="DOE Joint Genome Institute"/>
            <person name="Koch R.A."/>
            <person name="Yoon G."/>
            <person name="Arayal U."/>
            <person name="Lail K."/>
            <person name="Amirebrahimi M."/>
            <person name="Labutti K."/>
            <person name="Lipzen A."/>
            <person name="Riley R."/>
            <person name="Barry K."/>
            <person name="Henrissat B."/>
            <person name="Grigoriev I.V."/>
            <person name="Herr J.R."/>
            <person name="Aime M.C."/>
        </authorList>
    </citation>
    <scope>NUCLEOTIDE SEQUENCE</scope>
    <source>
        <strain evidence="1">MCA 3950</strain>
    </source>
</reference>
<dbReference type="GeneID" id="66100818"/>
<evidence type="ECO:0000313" key="2">
    <source>
        <dbReference type="EMBL" id="KAG7440184.1"/>
    </source>
</evidence>
<dbReference type="EMBL" id="MU250575">
    <property type="protein sequence ID" value="KAG7440184.1"/>
    <property type="molecule type" value="Genomic_DNA"/>
</dbReference>
<comment type="caution">
    <text evidence="1">The sequence shown here is derived from an EMBL/GenBank/DDBJ whole genome shotgun (WGS) entry which is preliminary data.</text>
</comment>
<dbReference type="RefSeq" id="XP_043033678.1">
    <property type="nucleotide sequence ID" value="XM_043178526.1"/>
</dbReference>
<name>A0A9P8ALG5_9AGAR</name>
<accession>A0A9P8ALG5</accession>
<sequence length="335" mass="37967">MVLKKSMHWKMMDMHVQPEYLKQLSLLSGNTLLPVLEEFHLSSTTREVGISIEVLSSLPLLQCAYLSCLFEISDKPFNASSLTHFSAKLHHLADIWYITQMSTLIECHIHLPKHSTNLDRPMVPRNILPVQIEQLKFLMVNDANILDVITTPSLRVFKYLSDITLDTLDENEIDRESHSLQAFLARSACSLKYLGVGPALFEKISHLKAYNNVDSLSISFEGNDHTASLLDQLAIPGTLCALKRLSLSVNAGIYWGQKYGKRVLDVVRLRFNKEQAVALGVTKLSLLDIMCADCEIINQLNDQGLGMLREEGFGWHDRYTLPKGRQFLDWVVVEQ</sequence>
<protein>
    <submittedName>
        <fullName evidence="1">Uncharacterized protein</fullName>
    </submittedName>
</protein>
<dbReference type="OrthoDB" id="2269034at2759"/>
<gene>
    <name evidence="1" type="ORF">BT62DRAFT_1051081</name>
    <name evidence="2" type="ORF">BT62DRAFT_924183</name>
</gene>
<dbReference type="Proteomes" id="UP000812287">
    <property type="component" value="Unassembled WGS sequence"/>
</dbReference>
<dbReference type="AlphaFoldDB" id="A0A9P8ALG5"/>
<evidence type="ECO:0000313" key="1">
    <source>
        <dbReference type="EMBL" id="KAG7440178.1"/>
    </source>
</evidence>
<evidence type="ECO:0000313" key="3">
    <source>
        <dbReference type="Proteomes" id="UP000812287"/>
    </source>
</evidence>